<dbReference type="GO" id="GO:0007064">
    <property type="term" value="P:mitotic sister chromatid cohesion"/>
    <property type="evidence" value="ECO:0007669"/>
    <property type="project" value="InterPro"/>
</dbReference>
<evidence type="ECO:0000313" key="8">
    <source>
        <dbReference type="Proteomes" id="UP001383192"/>
    </source>
</evidence>
<dbReference type="GO" id="GO:0005634">
    <property type="term" value="C:nucleus"/>
    <property type="evidence" value="ECO:0007669"/>
    <property type="project" value="UniProtKB-SubCell"/>
</dbReference>
<reference evidence="7 8" key="1">
    <citation type="submission" date="2024-01" db="EMBL/GenBank/DDBJ databases">
        <title>A draft genome for a cacao thread blight-causing isolate of Paramarasmius palmivorus.</title>
        <authorList>
            <person name="Baruah I.K."/>
            <person name="Bukari Y."/>
            <person name="Amoako-Attah I."/>
            <person name="Meinhardt L.W."/>
            <person name="Bailey B.A."/>
            <person name="Cohen S.P."/>
        </authorList>
    </citation>
    <scope>NUCLEOTIDE SEQUENCE [LARGE SCALE GENOMIC DNA]</scope>
    <source>
        <strain evidence="7 8">GH-12</strain>
    </source>
</reference>
<keyword evidence="3" id="KW-0498">Mitosis</keyword>
<dbReference type="GO" id="GO:0006281">
    <property type="term" value="P:DNA repair"/>
    <property type="evidence" value="ECO:0007669"/>
    <property type="project" value="TreeGrafter"/>
</dbReference>
<accession>A0AAW0CBG0</accession>
<dbReference type="GO" id="GO:0051301">
    <property type="term" value="P:cell division"/>
    <property type="evidence" value="ECO:0007669"/>
    <property type="project" value="UniProtKB-KW"/>
</dbReference>
<dbReference type="InterPro" id="IPR011989">
    <property type="entry name" value="ARM-like"/>
</dbReference>
<keyword evidence="4" id="KW-0539">Nucleus</keyword>
<dbReference type="PANTHER" id="PTHR12663">
    <property type="entry name" value="ANDROGEN INDUCED INHIBITOR OF PROLIFERATION AS3 / PDS5-RELATED"/>
    <property type="match status" value="1"/>
</dbReference>
<protein>
    <submittedName>
        <fullName evidence="7">Sister chromatid cohesion protein pds5</fullName>
    </submittedName>
</protein>
<evidence type="ECO:0000256" key="2">
    <source>
        <dbReference type="ARBA" id="ARBA00022618"/>
    </source>
</evidence>
<name>A0AAW0CBG0_9AGAR</name>
<keyword evidence="8" id="KW-1185">Reference proteome</keyword>
<keyword evidence="2" id="KW-0132">Cell division</keyword>
<evidence type="ECO:0000256" key="1">
    <source>
        <dbReference type="ARBA" id="ARBA00004123"/>
    </source>
</evidence>
<dbReference type="Proteomes" id="UP001383192">
    <property type="component" value="Unassembled WGS sequence"/>
</dbReference>
<dbReference type="AlphaFoldDB" id="A0AAW0CBG0"/>
<feature type="region of interest" description="Disordered" evidence="6">
    <location>
        <begin position="1135"/>
        <end position="1253"/>
    </location>
</feature>
<evidence type="ECO:0000313" key="7">
    <source>
        <dbReference type="EMBL" id="KAK7036640.1"/>
    </source>
</evidence>
<dbReference type="Gene3D" id="1.25.10.10">
    <property type="entry name" value="Leucine-rich Repeat Variant"/>
    <property type="match status" value="1"/>
</dbReference>
<keyword evidence="5" id="KW-0131">Cell cycle</keyword>
<proteinExistence type="predicted"/>
<gene>
    <name evidence="7" type="primary">PDS5</name>
    <name evidence="7" type="ORF">VNI00_011573</name>
</gene>
<dbReference type="SUPFAM" id="SSF48371">
    <property type="entry name" value="ARM repeat"/>
    <property type="match status" value="2"/>
</dbReference>
<dbReference type="EMBL" id="JAYKXP010000050">
    <property type="protein sequence ID" value="KAK7036640.1"/>
    <property type="molecule type" value="Genomic_DNA"/>
</dbReference>
<comment type="caution">
    <text evidence="7">The sequence shown here is derived from an EMBL/GenBank/DDBJ whole genome shotgun (WGS) entry which is preliminary data.</text>
</comment>
<dbReference type="InterPro" id="IPR039776">
    <property type="entry name" value="Pds5"/>
</dbReference>
<dbReference type="GO" id="GO:0000785">
    <property type="term" value="C:chromatin"/>
    <property type="evidence" value="ECO:0007669"/>
    <property type="project" value="TreeGrafter"/>
</dbReference>
<dbReference type="CDD" id="cd19953">
    <property type="entry name" value="PDS5"/>
    <property type="match status" value="1"/>
</dbReference>
<evidence type="ECO:0000256" key="3">
    <source>
        <dbReference type="ARBA" id="ARBA00022776"/>
    </source>
</evidence>
<feature type="compositionally biased region" description="Basic residues" evidence="6">
    <location>
        <begin position="1159"/>
        <end position="1168"/>
    </location>
</feature>
<dbReference type="PANTHER" id="PTHR12663:SF0">
    <property type="entry name" value="PRECOCIOUS DISSOCIATION OF SISTERS 5, ISOFORM A"/>
    <property type="match status" value="1"/>
</dbReference>
<feature type="compositionally biased region" description="Acidic residues" evidence="6">
    <location>
        <begin position="1200"/>
        <end position="1211"/>
    </location>
</feature>
<evidence type="ECO:0000256" key="4">
    <source>
        <dbReference type="ARBA" id="ARBA00023242"/>
    </source>
</evidence>
<dbReference type="Pfam" id="PF20168">
    <property type="entry name" value="PDS5"/>
    <property type="match status" value="1"/>
</dbReference>
<evidence type="ECO:0000256" key="5">
    <source>
        <dbReference type="ARBA" id="ARBA00023306"/>
    </source>
</evidence>
<dbReference type="InterPro" id="IPR016024">
    <property type="entry name" value="ARM-type_fold"/>
</dbReference>
<feature type="compositionally biased region" description="Basic residues" evidence="6">
    <location>
        <begin position="1217"/>
        <end position="1230"/>
    </location>
</feature>
<evidence type="ECO:0000256" key="6">
    <source>
        <dbReference type="SAM" id="MobiDB-lite"/>
    </source>
</evidence>
<organism evidence="7 8">
    <name type="scientific">Paramarasmius palmivorus</name>
    <dbReference type="NCBI Taxonomy" id="297713"/>
    <lineage>
        <taxon>Eukaryota</taxon>
        <taxon>Fungi</taxon>
        <taxon>Dikarya</taxon>
        <taxon>Basidiomycota</taxon>
        <taxon>Agaricomycotina</taxon>
        <taxon>Agaricomycetes</taxon>
        <taxon>Agaricomycetidae</taxon>
        <taxon>Agaricales</taxon>
        <taxon>Marasmiineae</taxon>
        <taxon>Marasmiaceae</taxon>
        <taxon>Paramarasmius</taxon>
    </lineage>
</organism>
<sequence length="1253" mass="140701">MPSTRQRASEGQSAPDGVVQLSFREKLVQKGSSTDALLKRLKALHTELAGIDQEKVDTNSLGAVRKDLISNTILHHKDRGVRAYAACCIADLLRLYAPDAPYTQPELRDIFQFFFRQLSTGLKPDSAYYNQYFHLLESLSTVKSVVLVCDLPNAEEVMGDVFKDFFALVRNNFAKKIELFMADILVAIIDEAQTIPPGVLDLILAQFMDKDANPHQPAYRLAVQVCNETSDKLQRHVSLYFSDILLSHTDSSATNNEEDAKEIRTAHELIKRLHASCPGLLHSVIPQLEEELHMSNPQLRSIAVQALGEMFGDKNGTELWKNFPSTWSAWLSRANDKSTVVRLRFVESSKTLYGSTSLEMRETLENALNLKLLDPEEKVRAAVCKLYSELDYETVAHHVSMKQVEAILARVADRKAVVRHEAATSMAKLYILAQPEIENNDSVAVEKFSWIPEKLIGMLNLTECRPAIERAFAEHILPLPSASNVDESAWTNHLLATISYIPDKQLQQNFLHLTGLKNVHPTCYEVFVDMCIANNGGVIDENEEVITRRLKAITQVISSQFPDPTKTSEDLQTFASNNDKRLFKLLKTACNAETDLKTLIKVTNEFTKRVEASLLPTFVTFLHKACLRVINTSSVPTLLKAVEGAKGTGARKKKSVKRAEHAKIMLQWIAKWCPVLFKPHVEMFSEVLLNEDVESEEGEVVVEVALLSLAAVVRADRSLAFGEKEQIMGKVQELALSTTNRRHAKFAARLLAVCGEEAENVCLNVVEQIAEGLEDATEPQLVAHIAALDQIVRFAPDVFESKSDVITRFLLKNLLMVSNPQSEEDMDDGDEWCEDALLPDLTRARILALKLFRHRSISHKDRANALELSTPVLKMLATVIEQDGALVADEEQDRKMLSRMRLQAAISLLHLSTVPRYADALAPRFLKLALMIQDPCFEVRLGFIQKLVSLLAIHKLPDRFYVIPFLTAHDPEEEVKHYAMTYVASQLRRLSPPQRVRYFDMVFIRLLHVLAHHPDCPDTPTKNSMTDMMLYMTFYVDLVANPETVSLLYHLAMKGKTVQDAEGDPYSENLYILCEVAQDLLKARAQQRGWNITSYPGKVKLPSDILRPLPSADVVNQVVKTTYLPKEAAPWVAELVEPQKEKRERKRKTPAATTNGQPKRARKKKRRSAMSDDDDMDGDLGTSDVDMEMPDPRTSSPEPADQEEELPGGEEELGRGARGRAKARAKRKAKTQTGKAKTKQKEDTPPSSPLSDE</sequence>
<comment type="subcellular location">
    <subcellularLocation>
        <location evidence="1">Nucleus</location>
    </subcellularLocation>
</comment>